<keyword evidence="1" id="KW-0812">Transmembrane</keyword>
<dbReference type="PANTHER" id="PTHR46384">
    <property type="entry name" value="MOTILE SPERM DOMAIN-CONTAINING PROTEIN 2"/>
    <property type="match status" value="1"/>
</dbReference>
<feature type="domain" description="MSP" evidence="3">
    <location>
        <begin position="285"/>
        <end position="418"/>
    </location>
</feature>
<dbReference type="CDD" id="cd00170">
    <property type="entry name" value="SEC14"/>
    <property type="match status" value="1"/>
</dbReference>
<dbReference type="InterPro" id="IPR053012">
    <property type="entry name" value="ER-organelle_contact"/>
</dbReference>
<dbReference type="InterPro" id="IPR001251">
    <property type="entry name" value="CRAL-TRIO_dom"/>
</dbReference>
<dbReference type="InterPro" id="IPR013783">
    <property type="entry name" value="Ig-like_fold"/>
</dbReference>
<keyword evidence="1" id="KW-0472">Membrane</keyword>
<organism evidence="4 5">
    <name type="scientific">Vespula squamosa</name>
    <name type="common">Southern yellow jacket</name>
    <name type="synonym">Wasp</name>
    <dbReference type="NCBI Taxonomy" id="30214"/>
    <lineage>
        <taxon>Eukaryota</taxon>
        <taxon>Metazoa</taxon>
        <taxon>Ecdysozoa</taxon>
        <taxon>Arthropoda</taxon>
        <taxon>Hexapoda</taxon>
        <taxon>Insecta</taxon>
        <taxon>Pterygota</taxon>
        <taxon>Neoptera</taxon>
        <taxon>Endopterygota</taxon>
        <taxon>Hymenoptera</taxon>
        <taxon>Apocrita</taxon>
        <taxon>Aculeata</taxon>
        <taxon>Vespoidea</taxon>
        <taxon>Vespidae</taxon>
        <taxon>Vespinae</taxon>
        <taxon>Vespula</taxon>
    </lineage>
</organism>
<dbReference type="AlphaFoldDB" id="A0ABD2BFA4"/>
<evidence type="ECO:0000313" key="4">
    <source>
        <dbReference type="EMBL" id="KAL2731439.1"/>
    </source>
</evidence>
<dbReference type="Gene3D" id="3.40.525.10">
    <property type="entry name" value="CRAL-TRIO lipid binding domain"/>
    <property type="match status" value="1"/>
</dbReference>
<dbReference type="InterPro" id="IPR036865">
    <property type="entry name" value="CRAL-TRIO_dom_sf"/>
</dbReference>
<evidence type="ECO:0000313" key="5">
    <source>
        <dbReference type="Proteomes" id="UP001607302"/>
    </source>
</evidence>
<proteinExistence type="predicted"/>
<dbReference type="InterPro" id="IPR000535">
    <property type="entry name" value="MSP_dom"/>
</dbReference>
<evidence type="ECO:0000259" key="2">
    <source>
        <dbReference type="PROSITE" id="PS50191"/>
    </source>
</evidence>
<name>A0ABD2BFA4_VESSQ</name>
<dbReference type="Pfam" id="PF00650">
    <property type="entry name" value="CRAL_TRIO"/>
    <property type="match status" value="1"/>
</dbReference>
<dbReference type="EMBL" id="JAUDFV010000105">
    <property type="protein sequence ID" value="KAL2731439.1"/>
    <property type="molecule type" value="Genomic_DNA"/>
</dbReference>
<dbReference type="SUPFAM" id="SSF46938">
    <property type="entry name" value="CRAL/TRIO N-terminal domain"/>
    <property type="match status" value="1"/>
</dbReference>
<comment type="caution">
    <text evidence="4">The sequence shown here is derived from an EMBL/GenBank/DDBJ whole genome shotgun (WGS) entry which is preliminary data.</text>
</comment>
<dbReference type="InterPro" id="IPR036273">
    <property type="entry name" value="CRAL/TRIO_N_dom_sf"/>
</dbReference>
<dbReference type="SUPFAM" id="SSF49354">
    <property type="entry name" value="PapD-like"/>
    <property type="match status" value="1"/>
</dbReference>
<evidence type="ECO:0000259" key="3">
    <source>
        <dbReference type="PROSITE" id="PS50202"/>
    </source>
</evidence>
<keyword evidence="1" id="KW-1133">Transmembrane helix</keyword>
<feature type="transmembrane region" description="Helical" evidence="1">
    <location>
        <begin position="471"/>
        <end position="491"/>
    </location>
</feature>
<dbReference type="PROSITE" id="PS50202">
    <property type="entry name" value="MSP"/>
    <property type="match status" value="1"/>
</dbReference>
<protein>
    <submittedName>
        <fullName evidence="4">Motile sperm domain-containing protein 2-like</fullName>
    </submittedName>
</protein>
<sequence length="509" mass="58802">METRAELIVEIREKFFKKLEEEGPSDSRGFHPADIDRIKYNDDWLKRFLEHNENDLQESLSMLWESCTWRRKVGANDISEDNVKKDYLEEGVIFSYGKDKDGKTLFIIRSKLHVKGAKDFGELQRCIIYWFERLEREGNGNQISIFFDMAETGLSNMDMEFTKYLIGLFKSYYPNFLNYIIIFEMPWVLNAAFKIIKSWLPAKAIPKIKFVNKSNLKDFVDPNDILKYWGGTNDYTFTFVSEERTSTENAINNKLDNKKVHFVESSPLTEQPPSGFGDQVSEEQLLSIEPEAVTFNKEGNEIIGRIILKNVTTDKPLSYKVQLNVFLLFPTIYRIKTTSPQKFRVRPSSGIISPSERCSVTVVFQPGYNLRGLSNNDRFLVMCLPVKNAAATAQELTTIWKHKILCHISGKPAEQHRLRCCDGANENNEVQKTYSILSSGSIEENRTIDTLCSKVIHLEENCNKLYKELKYLQIFSIILTVLMAIAVIYILRNDIQNADLENCHIHRGI</sequence>
<reference evidence="4 5" key="1">
    <citation type="journal article" date="2024" name="Ann. Entomol. Soc. Am.">
        <title>Genomic analyses of the southern and eastern yellowjacket wasps (Hymenoptera: Vespidae) reveal evolutionary signatures of social life.</title>
        <authorList>
            <person name="Catto M.A."/>
            <person name="Caine P.B."/>
            <person name="Orr S.E."/>
            <person name="Hunt B.G."/>
            <person name="Goodisman M.A.D."/>
        </authorList>
    </citation>
    <scope>NUCLEOTIDE SEQUENCE [LARGE SCALE GENOMIC DNA]</scope>
    <source>
        <strain evidence="4">233</strain>
        <tissue evidence="4">Head and thorax</tissue>
    </source>
</reference>
<dbReference type="SMART" id="SM00516">
    <property type="entry name" value="SEC14"/>
    <property type="match status" value="1"/>
</dbReference>
<dbReference type="Proteomes" id="UP001607302">
    <property type="component" value="Unassembled WGS sequence"/>
</dbReference>
<feature type="domain" description="CRAL-TRIO" evidence="2">
    <location>
        <begin position="80"/>
        <end position="237"/>
    </location>
</feature>
<dbReference type="PANTHER" id="PTHR46384:SF1">
    <property type="entry name" value="MOTILE SPERM DOMAIN-CONTAINING PROTEIN 2"/>
    <property type="match status" value="1"/>
</dbReference>
<dbReference type="Gene3D" id="2.60.40.10">
    <property type="entry name" value="Immunoglobulins"/>
    <property type="match status" value="1"/>
</dbReference>
<accession>A0ABD2BFA4</accession>
<gene>
    <name evidence="4" type="ORF">V1478_004984</name>
</gene>
<dbReference type="InterPro" id="IPR008962">
    <property type="entry name" value="PapD-like_sf"/>
</dbReference>
<keyword evidence="5" id="KW-1185">Reference proteome</keyword>
<dbReference type="SUPFAM" id="SSF52087">
    <property type="entry name" value="CRAL/TRIO domain"/>
    <property type="match status" value="1"/>
</dbReference>
<dbReference type="PROSITE" id="PS50191">
    <property type="entry name" value="CRAL_TRIO"/>
    <property type="match status" value="1"/>
</dbReference>
<dbReference type="Pfam" id="PF00635">
    <property type="entry name" value="Motile_Sperm"/>
    <property type="match status" value="1"/>
</dbReference>
<evidence type="ECO:0000256" key="1">
    <source>
        <dbReference type="SAM" id="Phobius"/>
    </source>
</evidence>